<dbReference type="InterPro" id="IPR017782">
    <property type="entry name" value="Hydroxyacylglutathione_Hdrlase"/>
</dbReference>
<feature type="binding site" evidence="7">
    <location>
        <position position="175"/>
    </location>
    <ligand>
        <name>Zn(2+)</name>
        <dbReference type="ChEBI" id="CHEBI:29105"/>
        <label>2</label>
    </ligand>
</feature>
<dbReference type="GO" id="GO:0046872">
    <property type="term" value="F:metal ion binding"/>
    <property type="evidence" value="ECO:0007669"/>
    <property type="project" value="UniProtKB-KW"/>
</dbReference>
<organism evidence="9 10">
    <name type="scientific">Alteromonas lipolytica</name>
    <dbReference type="NCBI Taxonomy" id="1856405"/>
    <lineage>
        <taxon>Bacteria</taxon>
        <taxon>Pseudomonadati</taxon>
        <taxon>Pseudomonadota</taxon>
        <taxon>Gammaproteobacteria</taxon>
        <taxon>Alteromonadales</taxon>
        <taxon>Alteromonadaceae</taxon>
        <taxon>Alteromonas/Salinimonas group</taxon>
        <taxon>Alteromonas</taxon>
    </lineage>
</organism>
<feature type="binding site" evidence="7">
    <location>
        <position position="120"/>
    </location>
    <ligand>
        <name>Zn(2+)</name>
        <dbReference type="ChEBI" id="CHEBI:29105"/>
        <label>1</label>
    </ligand>
</feature>
<feature type="binding site" evidence="7">
    <location>
        <position position="63"/>
    </location>
    <ligand>
        <name>Zn(2+)</name>
        <dbReference type="ChEBI" id="CHEBI:29105"/>
        <label>1</label>
    </ligand>
</feature>
<dbReference type="InterPro" id="IPR035680">
    <property type="entry name" value="Clx_II_MBL"/>
</dbReference>
<comment type="caution">
    <text evidence="9">The sequence shown here is derived from an EMBL/GenBank/DDBJ whole genome shotgun (WGS) entry which is preliminary data.</text>
</comment>
<evidence type="ECO:0000313" key="10">
    <source>
        <dbReference type="Proteomes" id="UP000176037"/>
    </source>
</evidence>
<feature type="binding site" evidence="7">
    <location>
        <position position="137"/>
    </location>
    <ligand>
        <name>Zn(2+)</name>
        <dbReference type="ChEBI" id="CHEBI:29105"/>
        <label>2</label>
    </ligand>
</feature>
<accession>A0A1E8FGR8</accession>
<dbReference type="Pfam" id="PF16123">
    <property type="entry name" value="HAGH_C"/>
    <property type="match status" value="1"/>
</dbReference>
<feature type="binding site" evidence="7">
    <location>
        <position position="66"/>
    </location>
    <ligand>
        <name>Zn(2+)</name>
        <dbReference type="ChEBI" id="CHEBI:29105"/>
        <label>2</label>
    </ligand>
</feature>
<dbReference type="EMBL" id="MJIC01000010">
    <property type="protein sequence ID" value="OFI34788.1"/>
    <property type="molecule type" value="Genomic_DNA"/>
</dbReference>
<keyword evidence="4 7" id="KW-0479">Metal-binding</keyword>
<dbReference type="PANTHER" id="PTHR43705">
    <property type="entry name" value="HYDROXYACYLGLUTATHIONE HYDROLASE"/>
    <property type="match status" value="1"/>
</dbReference>
<keyword evidence="10" id="KW-1185">Reference proteome</keyword>
<feature type="binding site" evidence="7">
    <location>
        <position position="61"/>
    </location>
    <ligand>
        <name>Zn(2+)</name>
        <dbReference type="ChEBI" id="CHEBI:29105"/>
        <label>1</label>
    </ligand>
</feature>
<sequence length="263" mass="28794">MPTDNFPANLTITPIPAFDDNYIWCLHNEHYAVVVDPGDADPVLAFCKANQLSLAAILITHHHRDHTGGITKLSTAVRDLPVIGPRGGHISGITKSVAQGDMVKLPLIDCEFSVLELPGHTLDHIAFVGHNALFCGDTLFSAGCGRLFEGTPGQMHRSLNKLKRLPGSTVIYCTHEYTQANVKFALAVEADNQALQDYNQWVAQTRSKNLPTLPTTLSTQLAINPFLRCESSSVINAVAQQSGAELNDEIAVFTHLRKWKDNF</sequence>
<dbReference type="PANTHER" id="PTHR43705:SF1">
    <property type="entry name" value="HYDROXYACYLGLUTATHIONE HYDROLASE GLOB"/>
    <property type="match status" value="1"/>
</dbReference>
<dbReference type="Pfam" id="PF00753">
    <property type="entry name" value="Lactamase_B"/>
    <property type="match status" value="2"/>
</dbReference>
<dbReference type="GO" id="GO:0019243">
    <property type="term" value="P:methylglyoxal catabolic process to D-lactate via S-lactoyl-glutathione"/>
    <property type="evidence" value="ECO:0007669"/>
    <property type="project" value="UniProtKB-UniRule"/>
</dbReference>
<reference evidence="9 10" key="1">
    <citation type="submission" date="2016-09" db="EMBL/GenBank/DDBJ databases">
        <title>Alteromonas lipolytica, a new species isolated from sea water.</title>
        <authorList>
            <person name="Wu Y.-H."/>
            <person name="Cheng H."/>
            <person name="Xu X.-W."/>
        </authorList>
    </citation>
    <scope>NUCLEOTIDE SEQUENCE [LARGE SCALE GENOMIC DNA]</scope>
    <source>
        <strain evidence="9 10">JW12</strain>
    </source>
</reference>
<evidence type="ECO:0000256" key="5">
    <source>
        <dbReference type="ARBA" id="ARBA00022801"/>
    </source>
</evidence>
<evidence type="ECO:0000256" key="6">
    <source>
        <dbReference type="ARBA" id="ARBA00022833"/>
    </source>
</evidence>
<evidence type="ECO:0000256" key="3">
    <source>
        <dbReference type="ARBA" id="ARBA00006759"/>
    </source>
</evidence>
<dbReference type="NCBIfam" id="TIGR03413">
    <property type="entry name" value="GSH_gloB"/>
    <property type="match status" value="1"/>
</dbReference>
<dbReference type="InterPro" id="IPR036866">
    <property type="entry name" value="RibonucZ/Hydroxyglut_hydro"/>
</dbReference>
<evidence type="ECO:0000313" key="9">
    <source>
        <dbReference type="EMBL" id="OFI34788.1"/>
    </source>
</evidence>
<dbReference type="OrthoDB" id="9802248at2"/>
<comment type="catalytic activity">
    <reaction evidence="1 7">
        <text>an S-(2-hydroxyacyl)glutathione + H2O = a 2-hydroxy carboxylate + glutathione + H(+)</text>
        <dbReference type="Rhea" id="RHEA:21864"/>
        <dbReference type="ChEBI" id="CHEBI:15377"/>
        <dbReference type="ChEBI" id="CHEBI:15378"/>
        <dbReference type="ChEBI" id="CHEBI:57925"/>
        <dbReference type="ChEBI" id="CHEBI:58896"/>
        <dbReference type="ChEBI" id="CHEBI:71261"/>
        <dbReference type="EC" id="3.1.2.6"/>
    </reaction>
</comment>
<gene>
    <name evidence="7" type="primary">gloB</name>
    <name evidence="9" type="ORF">BFC17_14515</name>
</gene>
<comment type="pathway">
    <text evidence="2 7">Secondary metabolite metabolism; methylglyoxal degradation; (R)-lactate from methylglyoxal: step 2/2.</text>
</comment>
<dbReference type="HAMAP" id="MF_01374">
    <property type="entry name" value="Glyoxalase_2"/>
    <property type="match status" value="1"/>
</dbReference>
<dbReference type="Gene3D" id="3.60.15.10">
    <property type="entry name" value="Ribonuclease Z/Hydroxyacylglutathione hydrolase-like"/>
    <property type="match status" value="1"/>
</dbReference>
<dbReference type="InterPro" id="IPR050110">
    <property type="entry name" value="Glyoxalase_II_hydrolase"/>
</dbReference>
<dbReference type="InterPro" id="IPR001279">
    <property type="entry name" value="Metallo-B-lactamas"/>
</dbReference>
<keyword evidence="5 7" id="KW-0378">Hydrolase</keyword>
<feature type="domain" description="Metallo-beta-lactamase" evidence="8">
    <location>
        <begin position="20"/>
        <end position="175"/>
    </location>
</feature>
<evidence type="ECO:0000259" key="8">
    <source>
        <dbReference type="SMART" id="SM00849"/>
    </source>
</evidence>
<dbReference type="CDD" id="cd07723">
    <property type="entry name" value="hydroxyacylglutathione_hydrolase_MBL-fold"/>
    <property type="match status" value="1"/>
</dbReference>
<dbReference type="SUPFAM" id="SSF56281">
    <property type="entry name" value="Metallo-hydrolase/oxidoreductase"/>
    <property type="match status" value="1"/>
</dbReference>
<comment type="cofactor">
    <cofactor evidence="7">
        <name>Zn(2+)</name>
        <dbReference type="ChEBI" id="CHEBI:29105"/>
    </cofactor>
    <text evidence="7">Binds 2 Zn(2+) ions per subunit.</text>
</comment>
<comment type="similarity">
    <text evidence="3 7">Belongs to the metallo-beta-lactamase superfamily. Glyoxalase II family.</text>
</comment>
<dbReference type="UniPathway" id="UPA00619">
    <property type="reaction ID" value="UER00676"/>
</dbReference>
<dbReference type="EC" id="3.1.2.6" evidence="7"/>
<dbReference type="InterPro" id="IPR032282">
    <property type="entry name" value="HAGH_C"/>
</dbReference>
<evidence type="ECO:0000256" key="1">
    <source>
        <dbReference type="ARBA" id="ARBA00001623"/>
    </source>
</evidence>
<dbReference type="STRING" id="1856405.BFC17_14515"/>
<name>A0A1E8FGR8_9ALTE</name>
<dbReference type="GO" id="GO:0004416">
    <property type="term" value="F:hydroxyacylglutathione hydrolase activity"/>
    <property type="evidence" value="ECO:0007669"/>
    <property type="project" value="UniProtKB-UniRule"/>
</dbReference>
<keyword evidence="6 7" id="KW-0862">Zinc</keyword>
<feature type="binding site" evidence="7">
    <location>
        <position position="137"/>
    </location>
    <ligand>
        <name>Zn(2+)</name>
        <dbReference type="ChEBI" id="CHEBI:29105"/>
        <label>1</label>
    </ligand>
</feature>
<proteinExistence type="inferred from homology"/>
<comment type="subunit">
    <text evidence="7">Monomer.</text>
</comment>
<dbReference type="AlphaFoldDB" id="A0A1E8FGR8"/>
<dbReference type="RefSeq" id="WP_070175706.1">
    <property type="nucleotide sequence ID" value="NZ_BMJR01000001.1"/>
</dbReference>
<evidence type="ECO:0000256" key="2">
    <source>
        <dbReference type="ARBA" id="ARBA00004963"/>
    </source>
</evidence>
<evidence type="ECO:0000256" key="4">
    <source>
        <dbReference type="ARBA" id="ARBA00022723"/>
    </source>
</evidence>
<dbReference type="PIRSF" id="PIRSF005457">
    <property type="entry name" value="Glx"/>
    <property type="match status" value="1"/>
</dbReference>
<dbReference type="Proteomes" id="UP000176037">
    <property type="component" value="Unassembled WGS sequence"/>
</dbReference>
<evidence type="ECO:0000256" key="7">
    <source>
        <dbReference type="HAMAP-Rule" id="MF_01374"/>
    </source>
</evidence>
<protein>
    <recommendedName>
        <fullName evidence="7">Hydroxyacylglutathione hydrolase</fullName>
        <ecNumber evidence="7">3.1.2.6</ecNumber>
    </recommendedName>
    <alternativeName>
        <fullName evidence="7">Glyoxalase II</fullName>
        <shortName evidence="7">Glx II</shortName>
    </alternativeName>
</protein>
<comment type="function">
    <text evidence="7">Thiolesterase that catalyzes the hydrolysis of S-D-lactoyl-glutathione to form glutathione and D-lactic acid.</text>
</comment>
<dbReference type="SMART" id="SM00849">
    <property type="entry name" value="Lactamase_B"/>
    <property type="match status" value="1"/>
</dbReference>
<feature type="binding site" evidence="7">
    <location>
        <position position="65"/>
    </location>
    <ligand>
        <name>Zn(2+)</name>
        <dbReference type="ChEBI" id="CHEBI:29105"/>
        <label>2</label>
    </ligand>
</feature>